<keyword evidence="7" id="KW-1185">Reference proteome</keyword>
<proteinExistence type="predicted"/>
<dbReference type="OrthoDB" id="25266at2157"/>
<dbReference type="PANTHER" id="PTHR43380:SF1">
    <property type="entry name" value="2-OXOISOVALERATE DEHYDROGENASE SUBUNIT ALPHA, MITOCHONDRIAL"/>
    <property type="match status" value="1"/>
</dbReference>
<dbReference type="GO" id="GO:0044272">
    <property type="term" value="P:sulfur compound biosynthetic process"/>
    <property type="evidence" value="ECO:0007669"/>
    <property type="project" value="UniProtKB-ARBA"/>
</dbReference>
<feature type="compositionally biased region" description="Basic and acidic residues" evidence="2">
    <location>
        <begin position="250"/>
        <end position="260"/>
    </location>
</feature>
<dbReference type="EMBL" id="FNKQ01000001">
    <property type="protein sequence ID" value="SDQ09748.1"/>
    <property type="molecule type" value="Genomic_DNA"/>
</dbReference>
<dbReference type="GO" id="GO:0009083">
    <property type="term" value="P:branched-chain amino acid catabolic process"/>
    <property type="evidence" value="ECO:0007669"/>
    <property type="project" value="TreeGrafter"/>
</dbReference>
<gene>
    <name evidence="4" type="ORF">DWB78_11350</name>
    <name evidence="5" type="ORF">SAMN05216278_0381</name>
</gene>
<dbReference type="SUPFAM" id="SSF52518">
    <property type="entry name" value="Thiamin diphosphate-binding fold (THDP-binding)"/>
    <property type="match status" value="1"/>
</dbReference>
<name>A0A1H0Y3M6_9EURY</name>
<dbReference type="CDD" id="cd02000">
    <property type="entry name" value="TPP_E1_PDC_ADC_BCADC"/>
    <property type="match status" value="1"/>
</dbReference>
<dbReference type="EMBL" id="QQST01000001">
    <property type="protein sequence ID" value="RDI72258.1"/>
    <property type="molecule type" value="Genomic_DNA"/>
</dbReference>
<evidence type="ECO:0000313" key="6">
    <source>
        <dbReference type="Proteomes" id="UP000199289"/>
    </source>
</evidence>
<reference evidence="5" key="2">
    <citation type="submission" date="2016-10" db="EMBL/GenBank/DDBJ databases">
        <authorList>
            <person name="de Groot N.N."/>
        </authorList>
    </citation>
    <scope>NUCLEOTIDE SEQUENCE [LARGE SCALE GENOMIC DNA]</scope>
    <source>
        <strain evidence="5">CGMCC 1.12397</strain>
    </source>
</reference>
<evidence type="ECO:0000256" key="2">
    <source>
        <dbReference type="SAM" id="MobiDB-lite"/>
    </source>
</evidence>
<keyword evidence="5" id="KW-0670">Pyruvate</keyword>
<reference evidence="4 7" key="3">
    <citation type="submission" date="2018-07" db="EMBL/GenBank/DDBJ databases">
        <title>Genome sequence of extremly halophilic archaeon Halopelagius longus strain BC12-B1.</title>
        <authorList>
            <person name="Zhang X."/>
        </authorList>
    </citation>
    <scope>NUCLEOTIDE SEQUENCE [LARGE SCALE GENOMIC DNA]</scope>
    <source>
        <strain evidence="4 7">BC12-B1</strain>
    </source>
</reference>
<dbReference type="Pfam" id="PF00676">
    <property type="entry name" value="E1_dh"/>
    <property type="match status" value="1"/>
</dbReference>
<protein>
    <submittedName>
        <fullName evidence="5">Pyruvate dehydrogenase E1 component alpha subunit</fullName>
    </submittedName>
    <submittedName>
        <fullName evidence="4">Thiamine pyrophosphate-dependent dehydrogenase E1 component subunit alpha</fullName>
    </submittedName>
</protein>
<feature type="compositionally biased region" description="Basic and acidic residues" evidence="2">
    <location>
        <begin position="326"/>
        <end position="348"/>
    </location>
</feature>
<evidence type="ECO:0000259" key="3">
    <source>
        <dbReference type="Pfam" id="PF00676"/>
    </source>
</evidence>
<reference evidence="6" key="1">
    <citation type="submission" date="2016-10" db="EMBL/GenBank/DDBJ databases">
        <authorList>
            <person name="Varghese N."/>
            <person name="Submissions S."/>
        </authorList>
    </citation>
    <scope>NUCLEOTIDE SEQUENCE [LARGE SCALE GENOMIC DNA]</scope>
    <source>
        <strain evidence="6">CGMCC 1.12397</strain>
    </source>
</reference>
<dbReference type="InterPro" id="IPR050771">
    <property type="entry name" value="Alpha-ketoacid_DH_E1_comp"/>
</dbReference>
<evidence type="ECO:0000313" key="7">
    <source>
        <dbReference type="Proteomes" id="UP000255421"/>
    </source>
</evidence>
<evidence type="ECO:0000313" key="4">
    <source>
        <dbReference type="EMBL" id="RDI72258.1"/>
    </source>
</evidence>
<dbReference type="InterPro" id="IPR001017">
    <property type="entry name" value="DH_E1"/>
</dbReference>
<dbReference type="Proteomes" id="UP000255421">
    <property type="component" value="Unassembled WGS sequence"/>
</dbReference>
<organism evidence="5 6">
    <name type="scientific">Halopelagius longus</name>
    <dbReference type="NCBI Taxonomy" id="1236180"/>
    <lineage>
        <taxon>Archaea</taxon>
        <taxon>Methanobacteriati</taxon>
        <taxon>Methanobacteriota</taxon>
        <taxon>Stenosarchaea group</taxon>
        <taxon>Halobacteria</taxon>
        <taxon>Halobacteriales</taxon>
        <taxon>Haloferacaceae</taxon>
    </lineage>
</organism>
<evidence type="ECO:0000313" key="5">
    <source>
        <dbReference type="EMBL" id="SDQ09748.1"/>
    </source>
</evidence>
<dbReference type="AlphaFoldDB" id="A0A1H0Y3M6"/>
<sequence length="348" mass="39122">MHRLVGERSLEETWLTEVDARAAFRDMVRARRFDDRALALQRRGWMSGYPPFRGQEASQVGAAHALREDDWLFPTYRSNALQLARGVPMSDILLFRRGRAEYHSDHDIPVFPQAVPIATQIPLATGAGMAANYREEEYAVLVCFGDGATSEGDFHEGLNFAGVFDAPVVFFCENNDWAISMPRERQTASDSIAAKAEAYGFEGVQVDGNDPLAVRETVTDALASARDGDPVLVESLTYRRGPHTTADDPSVYRDDEPDLPEWRTRDPLERYEEFLRGEGVIDDAFVETVREETEAELKAAVEEAESVEPADPDDVFDHAYGSLPPDIERQRASMRDRLSRHDPNELDR</sequence>
<feature type="region of interest" description="Disordered" evidence="2">
    <location>
        <begin position="303"/>
        <end position="348"/>
    </location>
</feature>
<dbReference type="Gene3D" id="3.40.50.970">
    <property type="match status" value="1"/>
</dbReference>
<feature type="region of interest" description="Disordered" evidence="2">
    <location>
        <begin position="240"/>
        <end position="260"/>
    </location>
</feature>
<feature type="domain" description="Dehydrogenase E1 component" evidence="3">
    <location>
        <begin position="27"/>
        <end position="309"/>
    </location>
</feature>
<feature type="compositionally biased region" description="Acidic residues" evidence="2">
    <location>
        <begin position="303"/>
        <end position="314"/>
    </location>
</feature>
<dbReference type="Proteomes" id="UP000199289">
    <property type="component" value="Unassembled WGS sequence"/>
</dbReference>
<dbReference type="GO" id="GO:0016624">
    <property type="term" value="F:oxidoreductase activity, acting on the aldehyde or oxo group of donors, disulfide as acceptor"/>
    <property type="evidence" value="ECO:0007669"/>
    <property type="project" value="InterPro"/>
</dbReference>
<dbReference type="PANTHER" id="PTHR43380">
    <property type="entry name" value="2-OXOISOVALERATE DEHYDROGENASE SUBUNIT ALPHA, MITOCHONDRIAL"/>
    <property type="match status" value="1"/>
</dbReference>
<dbReference type="RefSeq" id="WP_092532076.1">
    <property type="nucleotide sequence ID" value="NZ_FNKQ01000001.1"/>
</dbReference>
<dbReference type="InterPro" id="IPR029061">
    <property type="entry name" value="THDP-binding"/>
</dbReference>
<evidence type="ECO:0000256" key="1">
    <source>
        <dbReference type="ARBA" id="ARBA00023002"/>
    </source>
</evidence>
<accession>A0A1H0Y3M6</accession>
<keyword evidence="1" id="KW-0560">Oxidoreductase</keyword>